<sequence>MDYLIMPQAFNFTRELGEESPGGRQDRRHHWTTLPNPLPQRHCGVKKLSTGKYTILVFFMRDR</sequence>
<organism evidence="1 2">
    <name type="scientific">Amborella trichopoda</name>
    <dbReference type="NCBI Taxonomy" id="13333"/>
    <lineage>
        <taxon>Eukaryota</taxon>
        <taxon>Viridiplantae</taxon>
        <taxon>Streptophyta</taxon>
        <taxon>Embryophyta</taxon>
        <taxon>Tracheophyta</taxon>
        <taxon>Spermatophyta</taxon>
        <taxon>Magnoliopsida</taxon>
        <taxon>Amborellales</taxon>
        <taxon>Amborellaceae</taxon>
        <taxon>Amborella</taxon>
    </lineage>
</organism>
<protein>
    <submittedName>
        <fullName evidence="1">Uncharacterized protein</fullName>
    </submittedName>
</protein>
<dbReference type="EMBL" id="KI392980">
    <property type="protein sequence ID" value="ERN09464.1"/>
    <property type="molecule type" value="Genomic_DNA"/>
</dbReference>
<dbReference type="Gramene" id="ERN09464">
    <property type="protein sequence ID" value="ERN09464"/>
    <property type="gene ID" value="AMTR_s00029p00101420"/>
</dbReference>
<dbReference type="Proteomes" id="UP000017836">
    <property type="component" value="Unassembled WGS sequence"/>
</dbReference>
<dbReference type="HOGENOM" id="CLU_2888735_0_0_1"/>
<evidence type="ECO:0000313" key="1">
    <source>
        <dbReference type="EMBL" id="ERN09464.1"/>
    </source>
</evidence>
<gene>
    <name evidence="1" type="ORF">AMTR_s00029p00101420</name>
</gene>
<keyword evidence="2" id="KW-1185">Reference proteome</keyword>
<proteinExistence type="predicted"/>
<evidence type="ECO:0000313" key="2">
    <source>
        <dbReference type="Proteomes" id="UP000017836"/>
    </source>
</evidence>
<reference evidence="2" key="1">
    <citation type="journal article" date="2013" name="Science">
        <title>The Amborella genome and the evolution of flowering plants.</title>
        <authorList>
            <consortium name="Amborella Genome Project"/>
        </authorList>
    </citation>
    <scope>NUCLEOTIDE SEQUENCE [LARGE SCALE GENOMIC DNA]</scope>
</reference>
<name>W1PNS4_AMBTC</name>
<dbReference type="AlphaFoldDB" id="W1PNS4"/>
<accession>W1PNS4</accession>